<comment type="caution">
    <text evidence="2">The sequence shown here is derived from an EMBL/GenBank/DDBJ whole genome shotgun (WGS) entry which is preliminary data.</text>
</comment>
<evidence type="ECO:0000313" key="3">
    <source>
        <dbReference type="Proteomes" id="UP001596170"/>
    </source>
</evidence>
<dbReference type="InterPro" id="IPR025272">
    <property type="entry name" value="SocA_Panacea"/>
</dbReference>
<organism evidence="2 3">
    <name type="scientific">Paenisporosarcina macmurdoensis</name>
    <dbReference type="NCBI Taxonomy" id="212659"/>
    <lineage>
        <taxon>Bacteria</taxon>
        <taxon>Bacillati</taxon>
        <taxon>Bacillota</taxon>
        <taxon>Bacilli</taxon>
        <taxon>Bacillales</taxon>
        <taxon>Caryophanaceae</taxon>
        <taxon>Paenisporosarcina</taxon>
    </lineage>
</organism>
<dbReference type="RefSeq" id="WP_377732464.1">
    <property type="nucleotide sequence ID" value="NZ_JBHSRI010000002.1"/>
</dbReference>
<dbReference type="Proteomes" id="UP001596170">
    <property type="component" value="Unassembled WGS sequence"/>
</dbReference>
<accession>A0ABW1L4A5</accession>
<dbReference type="Pfam" id="PF13274">
    <property type="entry name" value="SocA_Panacea"/>
    <property type="match status" value="1"/>
</dbReference>
<evidence type="ECO:0000313" key="2">
    <source>
        <dbReference type="EMBL" id="MFC6038445.1"/>
    </source>
</evidence>
<feature type="domain" description="Antitoxin SocA-like Panacea" evidence="1">
    <location>
        <begin position="31"/>
        <end position="124"/>
    </location>
</feature>
<proteinExistence type="predicted"/>
<dbReference type="EMBL" id="JBHSRI010000002">
    <property type="protein sequence ID" value="MFC6038445.1"/>
    <property type="molecule type" value="Genomic_DNA"/>
</dbReference>
<evidence type="ECO:0000259" key="1">
    <source>
        <dbReference type="Pfam" id="PF13274"/>
    </source>
</evidence>
<gene>
    <name evidence="2" type="ORF">ACFPYN_03150</name>
</gene>
<name>A0ABW1L4A5_9BACL</name>
<reference evidence="3" key="1">
    <citation type="journal article" date="2019" name="Int. J. Syst. Evol. Microbiol.">
        <title>The Global Catalogue of Microorganisms (GCM) 10K type strain sequencing project: providing services to taxonomists for standard genome sequencing and annotation.</title>
        <authorList>
            <consortium name="The Broad Institute Genomics Platform"/>
            <consortium name="The Broad Institute Genome Sequencing Center for Infectious Disease"/>
            <person name="Wu L."/>
            <person name="Ma J."/>
        </authorList>
    </citation>
    <scope>NUCLEOTIDE SEQUENCE [LARGE SCALE GENOMIC DNA]</scope>
    <source>
        <strain evidence="3">CCUG 54527</strain>
    </source>
</reference>
<protein>
    <submittedName>
        <fullName evidence="2">Panacea domain-containing protein</fullName>
    </submittedName>
</protein>
<keyword evidence="3" id="KW-1185">Reference proteome</keyword>
<sequence>MIHTLPKKAVTTVNVVADTFLSIESMTHKKLQKLCYYAYSWYYTYYEEKLFNNKFEAWVHGPVVPELYREFKDYGWRDIEMRNVPVEVMQHPLMHEFIHNVYNSYGHLNGNELEYLTHIEEPWKEARGHLGNLDACSNEINDSTIMSYYRKVLEDEQQD</sequence>